<dbReference type="Pfam" id="PF20431">
    <property type="entry name" value="E_motif"/>
    <property type="match status" value="1"/>
</dbReference>
<dbReference type="Pfam" id="PF13041">
    <property type="entry name" value="PPR_2"/>
    <property type="match status" value="2"/>
</dbReference>
<dbReference type="Pfam" id="PF01535">
    <property type="entry name" value="PPR"/>
    <property type="match status" value="6"/>
</dbReference>
<comment type="caution">
    <text evidence="3">The sequence shown here is derived from an EMBL/GenBank/DDBJ whole genome shotgun (WGS) entry which is preliminary data.</text>
</comment>
<dbReference type="NCBIfam" id="TIGR00756">
    <property type="entry name" value="PPR"/>
    <property type="match status" value="5"/>
</dbReference>
<gene>
    <name evidence="3" type="ORF">NE237_027318</name>
</gene>
<dbReference type="PROSITE" id="PS51375">
    <property type="entry name" value="PPR"/>
    <property type="match status" value="6"/>
</dbReference>
<evidence type="ECO:0000313" key="4">
    <source>
        <dbReference type="Proteomes" id="UP001141806"/>
    </source>
</evidence>
<keyword evidence="1" id="KW-0677">Repeat</keyword>
<feature type="repeat" description="PPR" evidence="2">
    <location>
        <begin position="99"/>
        <end position="133"/>
    </location>
</feature>
<organism evidence="3 4">
    <name type="scientific">Protea cynaroides</name>
    <dbReference type="NCBI Taxonomy" id="273540"/>
    <lineage>
        <taxon>Eukaryota</taxon>
        <taxon>Viridiplantae</taxon>
        <taxon>Streptophyta</taxon>
        <taxon>Embryophyta</taxon>
        <taxon>Tracheophyta</taxon>
        <taxon>Spermatophyta</taxon>
        <taxon>Magnoliopsida</taxon>
        <taxon>Proteales</taxon>
        <taxon>Proteaceae</taxon>
        <taxon>Protea</taxon>
    </lineage>
</organism>
<dbReference type="GO" id="GO:0009451">
    <property type="term" value="P:RNA modification"/>
    <property type="evidence" value="ECO:0007669"/>
    <property type="project" value="InterPro"/>
</dbReference>
<feature type="repeat" description="PPR" evidence="2">
    <location>
        <begin position="506"/>
        <end position="540"/>
    </location>
</feature>
<feature type="repeat" description="PPR" evidence="2">
    <location>
        <begin position="642"/>
        <end position="676"/>
    </location>
</feature>
<feature type="repeat" description="PPR" evidence="2">
    <location>
        <begin position="406"/>
        <end position="440"/>
    </location>
</feature>
<keyword evidence="4" id="KW-1185">Reference proteome</keyword>
<evidence type="ECO:0000256" key="2">
    <source>
        <dbReference type="PROSITE-ProRule" id="PRU00708"/>
    </source>
</evidence>
<dbReference type="Proteomes" id="UP001141806">
    <property type="component" value="Unassembled WGS sequence"/>
</dbReference>
<dbReference type="FunFam" id="1.25.40.10:FF:000090">
    <property type="entry name" value="Pentatricopeptide repeat-containing protein, chloroplastic"/>
    <property type="match status" value="1"/>
</dbReference>
<dbReference type="OrthoDB" id="1882346at2759"/>
<feature type="repeat" description="PPR" evidence="2">
    <location>
        <begin position="305"/>
        <end position="339"/>
    </location>
</feature>
<dbReference type="InterPro" id="IPR046960">
    <property type="entry name" value="PPR_At4g14850-like_plant"/>
</dbReference>
<dbReference type="EMBL" id="JAMYWD010000012">
    <property type="protein sequence ID" value="KAJ4950486.1"/>
    <property type="molecule type" value="Genomic_DNA"/>
</dbReference>
<sequence>MLFLKLNFLCRRFSFSLPVRFGFHSSSTSVQTTYLNRQLDRFLSNPISDFESLLQSHAFIYTTGHSNNIFFAAKLISLYSSFNKLNYGSQVFESIHPKDTFLWNSIVKSYFSNGEYSQALELYDRMLVTDAAPNHFTIPMAVTACAELRSLPRGKNVHGLTLKLGLFAGNSAAGSSLVYMYAKCSEMEDASLMFDEMPLRDVVAWTALVMGYVQNDDCEKGLLRLKEMLMIGGDGVKPNWRTIDGGLQACGNLGALLEGRCVHCYALKTGIVSSEVVVSTLLFMYSKCGTNEDALLAFSEVPDKDLISWTMIISAYAKRGNVSECLDMFWEMQAAYIDPDGIVMSSMLSGFGNSMKIHEGKAFHGLIVRRNFELDHMINHSLLSMYCKFGSVYIAERLFDRVCRRDSDSWNWMVFGYSRMELDSKCLELFREMQHLGLRSNSNSLVSAISSCSKLGAALLCRSVHCYVIKVQIDEDVSIANSLVDMYGKFRNLNIARSIFCRTPRDIVTWNTLISAYTRNGHSREAVALFDIMILEDLKPNSATLVTVLSACSHMGELKHGERVHGYIKERGLECDLRLSTALVDMYAKCGQLAKSREIFNSLPERDVISWNVIISGYGIHGDANSAIEIFQQMEESGVEPNGLTFLAVLSACTHAGLVEEGKYLFGRMTDYGVLPTLKHYACVVDLLGRSGNLCEAESIIWSMPIVPDGGVWGALLSACIIHNNVEMAERIAKRAIELDPENDGYYILISNMYNSIGKWEDAERVGGEATEAFQHSCRLWSNMMERRNIAAGQQLDSKEIYISLTSLQPKEDGFGSELNSSELGFGSELQKKKEECNPPRDNRAVLKGEERGRARVLWEWMVDDRVHQQ</sequence>
<dbReference type="PANTHER" id="PTHR47926">
    <property type="entry name" value="PENTATRICOPEPTIDE REPEAT-CONTAINING PROTEIN"/>
    <property type="match status" value="1"/>
</dbReference>
<evidence type="ECO:0008006" key="5">
    <source>
        <dbReference type="Google" id="ProtNLM"/>
    </source>
</evidence>
<dbReference type="SUPFAM" id="SSF48452">
    <property type="entry name" value="TPR-like"/>
    <property type="match status" value="1"/>
</dbReference>
<name>A0A9Q0GP38_9MAGN</name>
<accession>A0A9Q0GP38</accession>
<dbReference type="FunFam" id="1.25.40.10:FF:000343">
    <property type="entry name" value="Pentatricopeptide repeat-containing protein At3g58590"/>
    <property type="match status" value="1"/>
</dbReference>
<dbReference type="InterPro" id="IPR002885">
    <property type="entry name" value="PPR_rpt"/>
</dbReference>
<proteinExistence type="predicted"/>
<evidence type="ECO:0000256" key="1">
    <source>
        <dbReference type="ARBA" id="ARBA00022737"/>
    </source>
</evidence>
<dbReference type="Gene3D" id="1.25.40.10">
    <property type="entry name" value="Tetratricopeptide repeat domain"/>
    <property type="match status" value="5"/>
</dbReference>
<dbReference type="InterPro" id="IPR046848">
    <property type="entry name" value="E_motif"/>
</dbReference>
<dbReference type="InterPro" id="IPR011990">
    <property type="entry name" value="TPR-like_helical_dom_sf"/>
</dbReference>
<dbReference type="AlphaFoldDB" id="A0A9Q0GP38"/>
<dbReference type="FunFam" id="1.25.40.10:FF:000344">
    <property type="entry name" value="Pentatricopeptide repeat-containing protein"/>
    <property type="match status" value="1"/>
</dbReference>
<feature type="repeat" description="PPR" evidence="2">
    <location>
        <begin position="607"/>
        <end position="641"/>
    </location>
</feature>
<protein>
    <recommendedName>
        <fullName evidence="5">Pentatricopeptide repeat-containing protein</fullName>
    </recommendedName>
</protein>
<dbReference type="PANTHER" id="PTHR47926:SF397">
    <property type="entry name" value="(WILD MALAYSIAN BANANA) HYPOTHETICAL PROTEIN"/>
    <property type="match status" value="1"/>
</dbReference>
<reference evidence="3" key="1">
    <citation type="journal article" date="2023" name="Plant J.">
        <title>The genome of the king protea, Protea cynaroides.</title>
        <authorList>
            <person name="Chang J."/>
            <person name="Duong T.A."/>
            <person name="Schoeman C."/>
            <person name="Ma X."/>
            <person name="Roodt D."/>
            <person name="Barker N."/>
            <person name="Li Z."/>
            <person name="Van de Peer Y."/>
            <person name="Mizrachi E."/>
        </authorList>
    </citation>
    <scope>NUCLEOTIDE SEQUENCE</scope>
    <source>
        <tissue evidence="3">Young leaves</tissue>
    </source>
</reference>
<evidence type="ECO:0000313" key="3">
    <source>
        <dbReference type="EMBL" id="KAJ4950486.1"/>
    </source>
</evidence>
<dbReference type="GO" id="GO:0003723">
    <property type="term" value="F:RNA binding"/>
    <property type="evidence" value="ECO:0007669"/>
    <property type="project" value="InterPro"/>
</dbReference>